<protein>
    <submittedName>
        <fullName evidence="1">Uncharacterized protein</fullName>
    </submittedName>
</protein>
<reference evidence="1 2" key="2">
    <citation type="submission" date="2020-02" db="EMBL/GenBank/DDBJ databases">
        <title>Erythrobacter dongmakensis sp. nov., isolated from a tidal mudflat.</title>
        <authorList>
            <person name="Kim I.S."/>
        </authorList>
    </citation>
    <scope>NUCLEOTIDE SEQUENCE [LARGE SCALE GENOMIC DNA]</scope>
    <source>
        <strain evidence="1 2">GH3-10</strain>
    </source>
</reference>
<dbReference type="AlphaFoldDB" id="A0A844XCA4"/>
<evidence type="ECO:0000313" key="2">
    <source>
        <dbReference type="Proteomes" id="UP000461409"/>
    </source>
</evidence>
<name>A0A844XCA4_9SPHN</name>
<accession>A0A844XCA4</accession>
<proteinExistence type="predicted"/>
<reference evidence="1 2" key="1">
    <citation type="submission" date="2019-12" db="EMBL/GenBank/DDBJ databases">
        <authorList>
            <person name="Lee S.D."/>
        </authorList>
    </citation>
    <scope>NUCLEOTIDE SEQUENCE [LARGE SCALE GENOMIC DNA]</scope>
    <source>
        <strain evidence="1 2">GH3-10</strain>
    </source>
</reference>
<comment type="caution">
    <text evidence="1">The sequence shown here is derived from an EMBL/GenBank/DDBJ whole genome shotgun (WGS) entry which is preliminary data.</text>
</comment>
<dbReference type="Proteomes" id="UP000461409">
    <property type="component" value="Unassembled WGS sequence"/>
</dbReference>
<keyword evidence="2" id="KW-1185">Reference proteome</keyword>
<evidence type="ECO:0000313" key="1">
    <source>
        <dbReference type="EMBL" id="MWV27264.1"/>
    </source>
</evidence>
<organism evidence="1 2">
    <name type="scientific">Aurantiacibacter rhizosphaerae</name>
    <dbReference type="NCBI Taxonomy" id="2691582"/>
    <lineage>
        <taxon>Bacteria</taxon>
        <taxon>Pseudomonadati</taxon>
        <taxon>Pseudomonadota</taxon>
        <taxon>Alphaproteobacteria</taxon>
        <taxon>Sphingomonadales</taxon>
        <taxon>Erythrobacteraceae</taxon>
        <taxon>Aurantiacibacter</taxon>
    </lineage>
</organism>
<dbReference type="EMBL" id="WUBR01000001">
    <property type="protein sequence ID" value="MWV27264.1"/>
    <property type="molecule type" value="Genomic_DNA"/>
</dbReference>
<gene>
    <name evidence="1" type="ORF">GRF63_05040</name>
</gene>
<sequence length="155" mass="16985">MTETADFASLGPMLLARKGTAKPAMRAQLTQNDRVAELGDDFDDLAESQSDLGWNDMGDDDGVVQLHAANDFAHKRTPVSLEAEPRPRQKAADQGRRAAFTLRLDNERHLKLRLASTMQSCSAQQLVTEALDRFLQDIPELDSIAAHVAGNKTKG</sequence>